<dbReference type="Proteomes" id="UP001174909">
    <property type="component" value="Unassembled WGS sequence"/>
</dbReference>
<sequence>MSSKTADKPKKGNGVSASPLDVSGSSSVPGSTAAASFTNGNGHGASSGINISVCADSDGDSSIAAEDSLCATPTRVCHKYPVLHLIHTRHILEWPPFFNSCRVLRRSWM</sequence>
<reference evidence="2" key="1">
    <citation type="submission" date="2023-03" db="EMBL/GenBank/DDBJ databases">
        <authorList>
            <person name="Steffen K."/>
            <person name="Cardenas P."/>
        </authorList>
    </citation>
    <scope>NUCLEOTIDE SEQUENCE</scope>
</reference>
<feature type="region of interest" description="Disordered" evidence="1">
    <location>
        <begin position="1"/>
        <end position="45"/>
    </location>
</feature>
<feature type="compositionally biased region" description="Polar residues" evidence="1">
    <location>
        <begin position="23"/>
        <end position="40"/>
    </location>
</feature>
<proteinExistence type="predicted"/>
<dbReference type="AlphaFoldDB" id="A0AA35TQ47"/>
<evidence type="ECO:0000313" key="2">
    <source>
        <dbReference type="EMBL" id="CAI8051691.1"/>
    </source>
</evidence>
<dbReference type="EMBL" id="CASHTH010003955">
    <property type="protein sequence ID" value="CAI8051691.1"/>
    <property type="molecule type" value="Genomic_DNA"/>
</dbReference>
<keyword evidence="3" id="KW-1185">Reference proteome</keyword>
<gene>
    <name evidence="2" type="ORF">GBAR_LOCUS28299</name>
</gene>
<comment type="caution">
    <text evidence="2">The sequence shown here is derived from an EMBL/GenBank/DDBJ whole genome shotgun (WGS) entry which is preliminary data.</text>
</comment>
<protein>
    <submittedName>
        <fullName evidence="2">Uncharacterized protein</fullName>
    </submittedName>
</protein>
<organism evidence="2 3">
    <name type="scientific">Geodia barretti</name>
    <name type="common">Barrett's horny sponge</name>
    <dbReference type="NCBI Taxonomy" id="519541"/>
    <lineage>
        <taxon>Eukaryota</taxon>
        <taxon>Metazoa</taxon>
        <taxon>Porifera</taxon>
        <taxon>Demospongiae</taxon>
        <taxon>Heteroscleromorpha</taxon>
        <taxon>Tetractinellida</taxon>
        <taxon>Astrophorina</taxon>
        <taxon>Geodiidae</taxon>
        <taxon>Geodia</taxon>
    </lineage>
</organism>
<accession>A0AA35TQ47</accession>
<evidence type="ECO:0000256" key="1">
    <source>
        <dbReference type="SAM" id="MobiDB-lite"/>
    </source>
</evidence>
<name>A0AA35TQ47_GEOBA</name>
<feature type="compositionally biased region" description="Basic and acidic residues" evidence="1">
    <location>
        <begin position="1"/>
        <end position="10"/>
    </location>
</feature>
<evidence type="ECO:0000313" key="3">
    <source>
        <dbReference type="Proteomes" id="UP001174909"/>
    </source>
</evidence>